<evidence type="ECO:0000256" key="1">
    <source>
        <dbReference type="ARBA" id="ARBA00022679"/>
    </source>
</evidence>
<dbReference type="Proteomes" id="UP000695562">
    <property type="component" value="Unassembled WGS sequence"/>
</dbReference>
<dbReference type="InterPro" id="IPR051646">
    <property type="entry name" value="NatB_acetyltransferase_subunit"/>
</dbReference>
<dbReference type="PANTHER" id="PTHR45910">
    <property type="entry name" value="N-ALPHA-ACETYLTRANSFERASE 20"/>
    <property type="match status" value="1"/>
</dbReference>
<dbReference type="Gene3D" id="3.40.630.30">
    <property type="match status" value="1"/>
</dbReference>
<dbReference type="InterPro" id="IPR016181">
    <property type="entry name" value="Acyl_CoA_acyltransferase"/>
</dbReference>
<evidence type="ECO:0000313" key="5">
    <source>
        <dbReference type="EMBL" id="KAF2077862.1"/>
    </source>
</evidence>
<dbReference type="GO" id="GO:0004596">
    <property type="term" value="F:protein-N-terminal amino-acid acetyltransferase activity"/>
    <property type="evidence" value="ECO:0007669"/>
    <property type="project" value="TreeGrafter"/>
</dbReference>
<evidence type="ECO:0000256" key="2">
    <source>
        <dbReference type="ARBA" id="ARBA00023315"/>
    </source>
</evidence>
<dbReference type="AlphaFoldDB" id="A0A8J4Q434"/>
<sequence length="173" mass="19938">MTTIRRFVCDDLFKFNSINLDFLTETYYLPFYCQYLASWPSLLSMAEDVNGRPMGYILGKAEGEGENWHGHVTALTVAPEYRRIGLADRLMHILEEGSEKVHNGYFVDLFVRKSNSLAINMYNKFGYTVYRTVIGYYSGDEDALDMRKALPRDVEKKSIIPLKHPVYPTDADL</sequence>
<evidence type="ECO:0000313" key="6">
    <source>
        <dbReference type="Proteomes" id="UP000695562"/>
    </source>
</evidence>
<organism evidence="5 6">
    <name type="scientific">Polysphondylium violaceum</name>
    <dbReference type="NCBI Taxonomy" id="133409"/>
    <lineage>
        <taxon>Eukaryota</taxon>
        <taxon>Amoebozoa</taxon>
        <taxon>Evosea</taxon>
        <taxon>Eumycetozoa</taxon>
        <taxon>Dictyostelia</taxon>
        <taxon>Dictyosteliales</taxon>
        <taxon>Dictyosteliaceae</taxon>
        <taxon>Polysphondylium</taxon>
    </lineage>
</organism>
<keyword evidence="1" id="KW-0808">Transferase</keyword>
<comment type="similarity">
    <text evidence="3">Belongs to the acetyltransferase family. ARD1 subfamily.</text>
</comment>
<keyword evidence="6" id="KW-1185">Reference proteome</keyword>
<dbReference type="PANTHER" id="PTHR45910:SF1">
    <property type="entry name" value="N-ALPHA-ACETYLTRANSFERASE 20"/>
    <property type="match status" value="1"/>
</dbReference>
<feature type="domain" description="N-acetyltransferase" evidence="4">
    <location>
        <begin position="2"/>
        <end position="151"/>
    </location>
</feature>
<dbReference type="OrthoDB" id="10264728at2759"/>
<gene>
    <name evidence="5" type="ORF">CYY_000824</name>
</gene>
<dbReference type="GO" id="GO:0031416">
    <property type="term" value="C:NatB complex"/>
    <property type="evidence" value="ECO:0007669"/>
    <property type="project" value="TreeGrafter"/>
</dbReference>
<name>A0A8J4Q434_9MYCE</name>
<dbReference type="Pfam" id="PF00583">
    <property type="entry name" value="Acetyltransf_1"/>
    <property type="match status" value="1"/>
</dbReference>
<dbReference type="InterPro" id="IPR000182">
    <property type="entry name" value="GNAT_dom"/>
</dbReference>
<comment type="caution">
    <text evidence="5">The sequence shown here is derived from an EMBL/GenBank/DDBJ whole genome shotgun (WGS) entry which is preliminary data.</text>
</comment>
<dbReference type="SUPFAM" id="SSF55729">
    <property type="entry name" value="Acyl-CoA N-acyltransferases (Nat)"/>
    <property type="match status" value="1"/>
</dbReference>
<keyword evidence="2" id="KW-0012">Acyltransferase</keyword>
<dbReference type="FunFam" id="3.40.630.30:FF:000034">
    <property type="entry name" value="N-alpha-acetyltransferase 20"/>
    <property type="match status" value="1"/>
</dbReference>
<reference evidence="5" key="1">
    <citation type="submission" date="2020-01" db="EMBL/GenBank/DDBJ databases">
        <title>Development of genomics and gene disruption for Polysphondylium violaceum indicates a role for the polyketide synthase stlB in stalk morphogenesis.</title>
        <authorList>
            <person name="Narita B."/>
            <person name="Kawabe Y."/>
            <person name="Kin K."/>
            <person name="Saito T."/>
            <person name="Gibbs R."/>
            <person name="Kuspa A."/>
            <person name="Muzny D."/>
            <person name="Queller D."/>
            <person name="Richards S."/>
            <person name="Strassman J."/>
            <person name="Sucgang R."/>
            <person name="Worley K."/>
            <person name="Schaap P."/>
        </authorList>
    </citation>
    <scope>NUCLEOTIDE SEQUENCE</scope>
    <source>
        <strain evidence="5">QSvi11</strain>
    </source>
</reference>
<evidence type="ECO:0000256" key="3">
    <source>
        <dbReference type="ARBA" id="ARBA00025786"/>
    </source>
</evidence>
<dbReference type="EMBL" id="AJWJ01000017">
    <property type="protein sequence ID" value="KAF2077862.1"/>
    <property type="molecule type" value="Genomic_DNA"/>
</dbReference>
<evidence type="ECO:0000259" key="4">
    <source>
        <dbReference type="PROSITE" id="PS51186"/>
    </source>
</evidence>
<dbReference type="PROSITE" id="PS51186">
    <property type="entry name" value="GNAT"/>
    <property type="match status" value="1"/>
</dbReference>
<protein>
    <recommendedName>
        <fullName evidence="4">N-acetyltransferase domain-containing protein</fullName>
    </recommendedName>
</protein>
<proteinExistence type="inferred from homology"/>
<accession>A0A8J4Q434</accession>
<dbReference type="CDD" id="cd04301">
    <property type="entry name" value="NAT_SF"/>
    <property type="match status" value="1"/>
</dbReference>